<dbReference type="InterPro" id="IPR000515">
    <property type="entry name" value="MetI-like"/>
</dbReference>
<comment type="subunit">
    <text evidence="2 10">The complex is composed of two ATP-binding proteins (UgpC), two transmembrane proteins (UgpA and UgpE) and a solute-binding protein (UgpB).</text>
</comment>
<name>A0ABT0Q5Y5_9RHOB</name>
<dbReference type="CDD" id="cd06261">
    <property type="entry name" value="TM_PBP2"/>
    <property type="match status" value="1"/>
</dbReference>
<dbReference type="Proteomes" id="UP001203880">
    <property type="component" value="Unassembled WGS sequence"/>
</dbReference>
<evidence type="ECO:0000256" key="9">
    <source>
        <dbReference type="RuleBase" id="RU363032"/>
    </source>
</evidence>
<keyword evidence="6 9" id="KW-0812">Transmembrane</keyword>
<comment type="function">
    <text evidence="10">Part of the ABC transporter complex UgpBAEC involved in sn-glycerol-3-phosphate (G3P) import. Probably responsible for the translocation of the substrate across the membrane.</text>
</comment>
<evidence type="ECO:0000256" key="4">
    <source>
        <dbReference type="ARBA" id="ARBA00022448"/>
    </source>
</evidence>
<feature type="transmembrane region" description="Helical" evidence="9">
    <location>
        <begin position="112"/>
        <end position="133"/>
    </location>
</feature>
<evidence type="ECO:0000256" key="2">
    <source>
        <dbReference type="ARBA" id="ARBA00011557"/>
    </source>
</evidence>
<keyword evidence="8 9" id="KW-0472">Membrane</keyword>
<comment type="similarity">
    <text evidence="9">Belongs to the binding-protein-dependent transport system permease family.</text>
</comment>
<evidence type="ECO:0000256" key="8">
    <source>
        <dbReference type="ARBA" id="ARBA00023136"/>
    </source>
</evidence>
<keyword evidence="5 10" id="KW-1003">Cell membrane</keyword>
<evidence type="ECO:0000256" key="5">
    <source>
        <dbReference type="ARBA" id="ARBA00022475"/>
    </source>
</evidence>
<comment type="subcellular location">
    <subcellularLocation>
        <location evidence="10">Cell inner membrane</location>
        <topology evidence="10">Multi-pass membrane protein</topology>
    </subcellularLocation>
    <subcellularLocation>
        <location evidence="1 9">Cell membrane</location>
        <topology evidence="1 9">Multi-pass membrane protein</topology>
    </subcellularLocation>
</comment>
<evidence type="ECO:0000259" key="11">
    <source>
        <dbReference type="PROSITE" id="PS50928"/>
    </source>
</evidence>
<dbReference type="PROSITE" id="PS50928">
    <property type="entry name" value="ABC_TM1"/>
    <property type="match status" value="1"/>
</dbReference>
<keyword evidence="7 9" id="KW-1133">Transmembrane helix</keyword>
<reference evidence="12" key="1">
    <citation type="submission" date="2022-05" db="EMBL/GenBank/DDBJ databases">
        <authorList>
            <person name="Park J.-S."/>
        </authorList>
    </citation>
    <scope>NUCLEOTIDE SEQUENCE</scope>
    <source>
        <strain evidence="12">2012CJ41-6</strain>
    </source>
</reference>
<feature type="transmembrane region" description="Helical" evidence="9">
    <location>
        <begin position="7"/>
        <end position="29"/>
    </location>
</feature>
<keyword evidence="13" id="KW-1185">Reference proteome</keyword>
<keyword evidence="10" id="KW-0997">Cell inner membrane</keyword>
<dbReference type="Gene3D" id="1.10.3720.10">
    <property type="entry name" value="MetI-like"/>
    <property type="match status" value="1"/>
</dbReference>
<evidence type="ECO:0000256" key="7">
    <source>
        <dbReference type="ARBA" id="ARBA00022989"/>
    </source>
</evidence>
<dbReference type="SUPFAM" id="SSF161098">
    <property type="entry name" value="MetI-like"/>
    <property type="match status" value="1"/>
</dbReference>
<dbReference type="PANTHER" id="PTHR43744:SF8">
    <property type="entry name" value="SN-GLYCEROL-3-PHOSPHATE TRANSPORT SYSTEM PERMEASE PROTEIN UGPE"/>
    <property type="match status" value="1"/>
</dbReference>
<sequence>MTGPVGLLIWELMAGFDPAALWSLFADIWRGGRSGTGIGAGAMMRNSMILALGVAVVKCTISLLAAYALVFFRLPRSGLIYGVILVPMFFPIETRILPTFAVTSDLGLLNSYAGMILPITASGLGVLVFHQFLRQVPGELIEAAQLDGAGPLRVLFDIILPLSLPMMMALFAILFVLGWNQYVWPIMITTTSQDHDTLVRGMAYAGFGGQAGMALALLSLLPPALVVIVLQRWLMRGLTTGIH</sequence>
<dbReference type="RefSeq" id="WP_249710673.1">
    <property type="nucleotide sequence ID" value="NZ_JAMFMB010000016.1"/>
</dbReference>
<evidence type="ECO:0000256" key="3">
    <source>
        <dbReference type="ARBA" id="ARBA00020515"/>
    </source>
</evidence>
<evidence type="ECO:0000313" key="12">
    <source>
        <dbReference type="EMBL" id="MCL6284593.1"/>
    </source>
</evidence>
<evidence type="ECO:0000256" key="10">
    <source>
        <dbReference type="RuleBase" id="RU363056"/>
    </source>
</evidence>
<feature type="transmembrane region" description="Helical" evidence="9">
    <location>
        <begin position="79"/>
        <end position="100"/>
    </location>
</feature>
<evidence type="ECO:0000313" key="13">
    <source>
        <dbReference type="Proteomes" id="UP001203880"/>
    </source>
</evidence>
<protein>
    <recommendedName>
        <fullName evidence="3 10">sn-glycerol-3-phosphate transport system permease protein UgpE</fullName>
    </recommendedName>
</protein>
<proteinExistence type="inferred from homology"/>
<dbReference type="PANTHER" id="PTHR43744">
    <property type="entry name" value="ABC TRANSPORTER PERMEASE PROTEIN MG189-RELATED-RELATED"/>
    <property type="match status" value="1"/>
</dbReference>
<feature type="transmembrane region" description="Helical" evidence="9">
    <location>
        <begin position="211"/>
        <end position="230"/>
    </location>
</feature>
<evidence type="ECO:0000256" key="6">
    <source>
        <dbReference type="ARBA" id="ARBA00022692"/>
    </source>
</evidence>
<feature type="transmembrane region" description="Helical" evidence="9">
    <location>
        <begin position="154"/>
        <end position="177"/>
    </location>
</feature>
<dbReference type="Pfam" id="PF00528">
    <property type="entry name" value="BPD_transp_1"/>
    <property type="match status" value="1"/>
</dbReference>
<dbReference type="InterPro" id="IPR035906">
    <property type="entry name" value="MetI-like_sf"/>
</dbReference>
<accession>A0ABT0Q5Y5</accession>
<dbReference type="EMBL" id="JAMFMB010000016">
    <property type="protein sequence ID" value="MCL6284593.1"/>
    <property type="molecule type" value="Genomic_DNA"/>
</dbReference>
<feature type="domain" description="ABC transmembrane type-1" evidence="11">
    <location>
        <begin position="44"/>
        <end position="230"/>
    </location>
</feature>
<comment type="caution">
    <text evidence="12">The sequence shown here is derived from an EMBL/GenBank/DDBJ whole genome shotgun (WGS) entry which is preliminary data.</text>
</comment>
<keyword evidence="4 9" id="KW-0813">Transport</keyword>
<gene>
    <name evidence="10" type="primary">ugpE</name>
    <name evidence="12" type="ORF">M3P21_13740</name>
</gene>
<evidence type="ECO:0000256" key="1">
    <source>
        <dbReference type="ARBA" id="ARBA00004651"/>
    </source>
</evidence>
<feature type="transmembrane region" description="Helical" evidence="9">
    <location>
        <begin position="49"/>
        <end position="72"/>
    </location>
</feature>
<organism evidence="12 13">
    <name type="scientific">Ruegeria spongiae</name>
    <dbReference type="NCBI Taxonomy" id="2942209"/>
    <lineage>
        <taxon>Bacteria</taxon>
        <taxon>Pseudomonadati</taxon>
        <taxon>Pseudomonadota</taxon>
        <taxon>Alphaproteobacteria</taxon>
        <taxon>Rhodobacterales</taxon>
        <taxon>Roseobacteraceae</taxon>
        <taxon>Ruegeria</taxon>
    </lineage>
</organism>